<evidence type="ECO:0000313" key="6">
    <source>
        <dbReference type="EMBL" id="EMD37049.1"/>
    </source>
</evidence>
<dbReference type="CDD" id="cd00200">
    <property type="entry name" value="WD40"/>
    <property type="match status" value="2"/>
</dbReference>
<feature type="repeat" description="WD" evidence="3">
    <location>
        <begin position="941"/>
        <end position="982"/>
    </location>
</feature>
<dbReference type="OrthoDB" id="538223at2759"/>
<reference evidence="6 7" key="1">
    <citation type="journal article" date="2012" name="Proc. Natl. Acad. Sci. U.S.A.">
        <title>Comparative genomics of Ceriporiopsis subvermispora and Phanerochaete chrysosporium provide insight into selective ligninolysis.</title>
        <authorList>
            <person name="Fernandez-Fueyo E."/>
            <person name="Ruiz-Duenas F.J."/>
            <person name="Ferreira P."/>
            <person name="Floudas D."/>
            <person name="Hibbett D.S."/>
            <person name="Canessa P."/>
            <person name="Larrondo L.F."/>
            <person name="James T.Y."/>
            <person name="Seelenfreund D."/>
            <person name="Lobos S."/>
            <person name="Polanco R."/>
            <person name="Tello M."/>
            <person name="Honda Y."/>
            <person name="Watanabe T."/>
            <person name="Watanabe T."/>
            <person name="Ryu J.S."/>
            <person name="Kubicek C.P."/>
            <person name="Schmoll M."/>
            <person name="Gaskell J."/>
            <person name="Hammel K.E."/>
            <person name="St John F.J."/>
            <person name="Vanden Wymelenberg A."/>
            <person name="Sabat G."/>
            <person name="Splinter BonDurant S."/>
            <person name="Syed K."/>
            <person name="Yadav J.S."/>
            <person name="Doddapaneni H."/>
            <person name="Subramanian V."/>
            <person name="Lavin J.L."/>
            <person name="Oguiza J.A."/>
            <person name="Perez G."/>
            <person name="Pisabarro A.G."/>
            <person name="Ramirez L."/>
            <person name="Santoyo F."/>
            <person name="Master E."/>
            <person name="Coutinho P.M."/>
            <person name="Henrissat B."/>
            <person name="Lombard V."/>
            <person name="Magnuson J.K."/>
            <person name="Kuees U."/>
            <person name="Hori C."/>
            <person name="Igarashi K."/>
            <person name="Samejima M."/>
            <person name="Held B.W."/>
            <person name="Barry K.W."/>
            <person name="LaButti K.M."/>
            <person name="Lapidus A."/>
            <person name="Lindquist E.A."/>
            <person name="Lucas S.M."/>
            <person name="Riley R."/>
            <person name="Salamov A.A."/>
            <person name="Hoffmeister D."/>
            <person name="Schwenk D."/>
            <person name="Hadar Y."/>
            <person name="Yarden O."/>
            <person name="de Vries R.P."/>
            <person name="Wiebenga A."/>
            <person name="Stenlid J."/>
            <person name="Eastwood D."/>
            <person name="Grigoriev I.V."/>
            <person name="Berka R.M."/>
            <person name="Blanchette R.A."/>
            <person name="Kersten P."/>
            <person name="Martinez A.T."/>
            <person name="Vicuna R."/>
            <person name="Cullen D."/>
        </authorList>
    </citation>
    <scope>NUCLEOTIDE SEQUENCE [LARGE SCALE GENOMIC DNA]</scope>
    <source>
        <strain evidence="6 7">B</strain>
    </source>
</reference>
<dbReference type="InterPro" id="IPR019775">
    <property type="entry name" value="WD40_repeat_CS"/>
</dbReference>
<proteinExistence type="predicted"/>
<feature type="repeat" description="WD" evidence="3">
    <location>
        <begin position="1157"/>
        <end position="1198"/>
    </location>
</feature>
<dbReference type="InterPro" id="IPR001680">
    <property type="entry name" value="WD40_rpt"/>
</dbReference>
<feature type="repeat" description="WD" evidence="3">
    <location>
        <begin position="1200"/>
        <end position="1241"/>
    </location>
</feature>
<evidence type="ECO:0000256" key="4">
    <source>
        <dbReference type="SAM" id="MobiDB-lite"/>
    </source>
</evidence>
<protein>
    <recommendedName>
        <fullName evidence="5">NACHT domain-containing protein</fullName>
    </recommendedName>
</protein>
<feature type="repeat" description="WD" evidence="3">
    <location>
        <begin position="855"/>
        <end position="896"/>
    </location>
</feature>
<feature type="repeat" description="WD" evidence="3">
    <location>
        <begin position="984"/>
        <end position="1025"/>
    </location>
</feature>
<dbReference type="InterPro" id="IPR056884">
    <property type="entry name" value="NPHP3-like_N"/>
</dbReference>
<dbReference type="Pfam" id="PF24883">
    <property type="entry name" value="NPHP3_N"/>
    <property type="match status" value="1"/>
</dbReference>
<dbReference type="SUPFAM" id="SSF50998">
    <property type="entry name" value="Quinoprotein alcohol dehydrogenase-like"/>
    <property type="match status" value="1"/>
</dbReference>
<keyword evidence="2" id="KW-0677">Repeat</keyword>
<feature type="repeat" description="WD" evidence="3">
    <location>
        <begin position="1243"/>
        <end position="1284"/>
    </location>
</feature>
<evidence type="ECO:0000259" key="5">
    <source>
        <dbReference type="PROSITE" id="PS50837"/>
    </source>
</evidence>
<dbReference type="InterPro" id="IPR015943">
    <property type="entry name" value="WD40/YVTN_repeat-like_dom_sf"/>
</dbReference>
<dbReference type="PROSITE" id="PS50837">
    <property type="entry name" value="NACHT"/>
    <property type="match status" value="1"/>
</dbReference>
<evidence type="ECO:0000313" key="7">
    <source>
        <dbReference type="Proteomes" id="UP000016930"/>
    </source>
</evidence>
<dbReference type="Gene3D" id="2.130.10.10">
    <property type="entry name" value="YVTN repeat-like/Quinoprotein amine dehydrogenase"/>
    <property type="match status" value="8"/>
</dbReference>
<dbReference type="PROSITE" id="PS50294">
    <property type="entry name" value="WD_REPEATS_REGION"/>
    <property type="match status" value="14"/>
</dbReference>
<evidence type="ECO:0000256" key="2">
    <source>
        <dbReference type="ARBA" id="ARBA00022737"/>
    </source>
</evidence>
<keyword evidence="1 3" id="KW-0853">WD repeat</keyword>
<name>M2PL68_CERS8</name>
<organism evidence="6 7">
    <name type="scientific">Ceriporiopsis subvermispora (strain B)</name>
    <name type="common">White-rot fungus</name>
    <name type="synonym">Gelatoporia subvermispora</name>
    <dbReference type="NCBI Taxonomy" id="914234"/>
    <lineage>
        <taxon>Eukaryota</taxon>
        <taxon>Fungi</taxon>
        <taxon>Dikarya</taxon>
        <taxon>Basidiomycota</taxon>
        <taxon>Agaricomycotina</taxon>
        <taxon>Agaricomycetes</taxon>
        <taxon>Polyporales</taxon>
        <taxon>Gelatoporiaceae</taxon>
        <taxon>Gelatoporia</taxon>
    </lineage>
</organism>
<dbReference type="EMBL" id="KB445797">
    <property type="protein sequence ID" value="EMD37049.1"/>
    <property type="molecule type" value="Genomic_DNA"/>
</dbReference>
<dbReference type="SUPFAM" id="SSF50978">
    <property type="entry name" value="WD40 repeat-like"/>
    <property type="match status" value="1"/>
</dbReference>
<dbReference type="SMART" id="SM00320">
    <property type="entry name" value="WD40"/>
    <property type="match status" value="14"/>
</dbReference>
<dbReference type="PRINTS" id="PR00320">
    <property type="entry name" value="GPROTEINBRPT"/>
</dbReference>
<keyword evidence="7" id="KW-1185">Reference proteome</keyword>
<accession>M2PL68</accession>
<dbReference type="InterPro" id="IPR027417">
    <property type="entry name" value="P-loop_NTPase"/>
</dbReference>
<evidence type="ECO:0000256" key="1">
    <source>
        <dbReference type="ARBA" id="ARBA00022574"/>
    </source>
</evidence>
<dbReference type="STRING" id="914234.M2PL68"/>
<feature type="repeat" description="WD" evidence="3">
    <location>
        <begin position="812"/>
        <end position="853"/>
    </location>
</feature>
<dbReference type="InterPro" id="IPR020472">
    <property type="entry name" value="WD40_PAC1"/>
</dbReference>
<dbReference type="Proteomes" id="UP000016930">
    <property type="component" value="Unassembled WGS sequence"/>
</dbReference>
<dbReference type="PROSITE" id="PS50082">
    <property type="entry name" value="WD_REPEATS_2"/>
    <property type="match status" value="14"/>
</dbReference>
<evidence type="ECO:0000256" key="3">
    <source>
        <dbReference type="PROSITE-ProRule" id="PRU00221"/>
    </source>
</evidence>
<feature type="repeat" description="WD" evidence="3">
    <location>
        <begin position="1114"/>
        <end position="1155"/>
    </location>
</feature>
<feature type="region of interest" description="Disordered" evidence="4">
    <location>
        <begin position="1396"/>
        <end position="1425"/>
    </location>
</feature>
<dbReference type="SUPFAM" id="SSF52540">
    <property type="entry name" value="P-loop containing nucleoside triphosphate hydrolases"/>
    <property type="match status" value="1"/>
</dbReference>
<dbReference type="PROSITE" id="PS00678">
    <property type="entry name" value="WD_REPEATS_1"/>
    <property type="match status" value="11"/>
</dbReference>
<feature type="repeat" description="WD" evidence="3">
    <location>
        <begin position="1027"/>
        <end position="1068"/>
    </location>
</feature>
<gene>
    <name evidence="6" type="ORF">CERSUDRAFT_124031</name>
</gene>
<dbReference type="PANTHER" id="PTHR19879">
    <property type="entry name" value="TRANSCRIPTION INITIATION FACTOR TFIID"/>
    <property type="match status" value="1"/>
</dbReference>
<dbReference type="InterPro" id="IPR036322">
    <property type="entry name" value="WD40_repeat_dom_sf"/>
</dbReference>
<dbReference type="PANTHER" id="PTHR19879:SF9">
    <property type="entry name" value="TRANSCRIPTION INITIATION FACTOR TFIID SUBUNIT 5"/>
    <property type="match status" value="1"/>
</dbReference>
<feature type="repeat" description="WD" evidence="3">
    <location>
        <begin position="1071"/>
        <end position="1112"/>
    </location>
</feature>
<dbReference type="HOGENOM" id="CLU_000288_6_3_1"/>
<feature type="repeat" description="WD" evidence="3">
    <location>
        <begin position="898"/>
        <end position="939"/>
    </location>
</feature>
<feature type="repeat" description="WD" evidence="3">
    <location>
        <begin position="769"/>
        <end position="810"/>
    </location>
</feature>
<dbReference type="CDD" id="cd21037">
    <property type="entry name" value="MLKL_NTD"/>
    <property type="match status" value="1"/>
</dbReference>
<dbReference type="InterPro" id="IPR007111">
    <property type="entry name" value="NACHT_NTPase"/>
</dbReference>
<dbReference type="InterPro" id="IPR059179">
    <property type="entry name" value="MLKL-like_MCAfunc"/>
</dbReference>
<feature type="repeat" description="WD" evidence="3">
    <location>
        <begin position="1286"/>
        <end position="1327"/>
    </location>
</feature>
<feature type="domain" description="NACHT" evidence="5">
    <location>
        <begin position="234"/>
        <end position="377"/>
    </location>
</feature>
<dbReference type="Gene3D" id="3.40.50.300">
    <property type="entry name" value="P-loop containing nucleotide triphosphate hydrolases"/>
    <property type="match status" value="1"/>
</dbReference>
<dbReference type="InterPro" id="IPR011047">
    <property type="entry name" value="Quinoprotein_ADH-like_sf"/>
</dbReference>
<dbReference type="Pfam" id="PF00400">
    <property type="entry name" value="WD40"/>
    <property type="match status" value="14"/>
</dbReference>
<feature type="compositionally biased region" description="Low complexity" evidence="4">
    <location>
        <begin position="1408"/>
        <end position="1420"/>
    </location>
</feature>
<sequence length="1499" mass="165406">MAQIPLPCSSLPAPSVTSLAIMPKRFSLWKRARTAREHSQETSAKRTGWLLLKEVLKAARDGSDLCLPLKAALVGIVEIMDVVDNVRDVEDAFFKISRRIDGFQQIFSQYQAEDDIPLVIQRRLKGLSGQMVSIGDKLKKKLSRPRLKRTIKALGDIEEIATILEELATLIERFQMECILNTELQVEDIGAEGKLDHVPDAGIDSQRGDACMEGTRVKLLLGLKSWAHAPTASRVFWLNGMAGTGKSAIARSLCYNLRRDGLLGGSFFCSRGTRDAAKRIIPTLAVALARQNGLYKLALLDVLRETPDIAHDKLEIQIERLLKKPLCDAFGDQPPSLVLVIDAVDECSDDTATEAMLSELVSRSLDIPIKFFITSRPEPHIRAQFNTWPNLHRVLRLHDVAQDLVATDITLYLTRRLEQMRQSRQRSDYSYQFPDGWPSRTDIATVAQHAGNLFIYAFTAMEYVRVEPVGRLQRLSSLLVTAGQPMSRALDDMYAFILANVMDPGKRERHEVLVTKRVLGVILAARERLRVSRLSELIGITVQHIRSIIDPLHAVIYIPPRDADGMVSTFHASFGDYLTTRERAKDFFLDLSTSHHELARGCIKVMASDVLHFNVAKCRSSHLSNIQQTLSPLPDRLVYSCLHWSHHLIHADRVMPLLASLEDLFKKKFLFWLEVLSAVQKSHLATRLLMSALTAGNISQATFLRNANDFVVSCREAIGLSIPHIYISGLPAVHPTSMIARIFWPLSTQGSVIEVLGEGRAPRKVLLRIEDHASPVRSVAFSADGTQIVSGSEDKTIRVWDSTTGESLIPPLHGHSEVVRSVAFSPDGTRIVSASEDETVRLWSAVTGDQLIHPIKGHDDWVACVAFSPDGTRIVTSSWDTTIRLWDAATGESLTHPLEGHTGPVCSVAFSPDGTQVVSGSADQTVRIWDAMTGESLIDSFEGHSDWVLCVAFSPDGTRIVSGSSDKSIQVWDASTGEPMFDPLEGHTERVCSVAYFPDGSRIFSCSDDKTIRIWDAMTGELLAPSLQGHSDWVHSIAISSDGTRIVSGSEDTTIRVWDATSGDSPLIQPLEGHLGEVWAVAYSPDGTKIASCSDDRTIRIWDAITGEPLNDPLEGHLDWVRSIEFSPDGARIVSCSDDMTVRIWDAATGEALLDPLTGHTSWVVSVAFSPDGTRVVSGSIDKTIRLWDVLNGEQLIHVLKGHTDQVWSVVFSPDGSRIVSGSSDRTVRQWDANTGEPLGHPFKGHAGTVRSVAISPDGTRIASCSEDKTIRIWDADTGRTLVHPFKGHTDRVWSVAFSFDGTQIASGSDDRTIRVWDAATGKPLIYPLEGHTDQVWSVAFSPDATRVVSGSLDKTVRVWNVMPDDEAPLHPFAIRLQDSIQKILVDAVSSSAATASSQPTHNSCPVDHATSSHSTASSDSKGEGPRNVFSFDWNSGWIKSPQGELVLWVPHEYRSGMWWPRNTLVIGRSRTIYDLTRFVHGTEWTECYGPRDKVSAAS</sequence>
<dbReference type="SUPFAM" id="SSF50960">
    <property type="entry name" value="TolB, C-terminal domain"/>
    <property type="match status" value="1"/>
</dbReference>
<feature type="repeat" description="WD" evidence="3">
    <location>
        <begin position="1329"/>
        <end position="1362"/>
    </location>
</feature>